<sequence length="198" mass="22021">MNTETHSTRQHILDVGYQLVAEKGFSNVGLSQLLSQAGVPKGSFYHYFKSKEQFGEALIEDYFSGYQSRLDVLFSDPSMNGYDKLMAYWAKWIEVNNGLCANQRCLVIKLSAEVSDLSESMRCSLLKGANVIISMIANCIQQGVEDGSIKVLDSHKAAHQIYHLWVGAGLMSKLNQNTECLTQAFDTTARVLKGHVAF</sequence>
<keyword evidence="2 4" id="KW-0238">DNA-binding</keyword>
<feature type="domain" description="HTH tetR-type" evidence="5">
    <location>
        <begin position="6"/>
        <end position="66"/>
    </location>
</feature>
<gene>
    <name evidence="6" type="ORF">A1OK_03690</name>
</gene>
<evidence type="ECO:0000256" key="3">
    <source>
        <dbReference type="ARBA" id="ARBA00023163"/>
    </source>
</evidence>
<dbReference type="SUPFAM" id="SSF46689">
    <property type="entry name" value="Homeodomain-like"/>
    <property type="match status" value="1"/>
</dbReference>
<keyword evidence="7" id="KW-1185">Reference proteome</keyword>
<reference evidence="6 7" key="1">
    <citation type="journal article" date="2012" name="Science">
        <title>Ecological populations of bacteria act as socially cohesive units of antibiotic production and resistance.</title>
        <authorList>
            <person name="Cordero O.X."/>
            <person name="Wildschutte H."/>
            <person name="Kirkup B."/>
            <person name="Proehl S."/>
            <person name="Ngo L."/>
            <person name="Hussain F."/>
            <person name="Le Roux F."/>
            <person name="Mincer T."/>
            <person name="Polz M.F."/>
        </authorList>
    </citation>
    <scope>NUCLEOTIDE SEQUENCE [LARGE SCALE GENOMIC DNA]</scope>
    <source>
        <strain evidence="6 7">FF-454</strain>
    </source>
</reference>
<dbReference type="SUPFAM" id="SSF48498">
    <property type="entry name" value="Tetracyclin repressor-like, C-terminal domain"/>
    <property type="match status" value="1"/>
</dbReference>
<evidence type="ECO:0000256" key="1">
    <source>
        <dbReference type="ARBA" id="ARBA00023015"/>
    </source>
</evidence>
<keyword evidence="3" id="KW-0804">Transcription</keyword>
<evidence type="ECO:0000256" key="4">
    <source>
        <dbReference type="PROSITE-ProRule" id="PRU00335"/>
    </source>
</evidence>
<proteinExistence type="predicted"/>
<dbReference type="PRINTS" id="PR00455">
    <property type="entry name" value="HTHTETR"/>
</dbReference>
<dbReference type="InterPro" id="IPR009057">
    <property type="entry name" value="Homeodomain-like_sf"/>
</dbReference>
<dbReference type="Proteomes" id="UP000095039">
    <property type="component" value="Unassembled WGS sequence"/>
</dbReference>
<evidence type="ECO:0000259" key="5">
    <source>
        <dbReference type="PROSITE" id="PS50977"/>
    </source>
</evidence>
<dbReference type="Gene3D" id="1.10.357.10">
    <property type="entry name" value="Tetracycline Repressor, domain 2"/>
    <property type="match status" value="1"/>
</dbReference>
<dbReference type="Pfam" id="PF00440">
    <property type="entry name" value="TetR_N"/>
    <property type="match status" value="1"/>
</dbReference>
<dbReference type="GO" id="GO:0003677">
    <property type="term" value="F:DNA binding"/>
    <property type="evidence" value="ECO:0007669"/>
    <property type="project" value="UniProtKB-UniRule"/>
</dbReference>
<protein>
    <submittedName>
        <fullName evidence="6">TetR family transcriptional regulator</fullName>
    </submittedName>
</protein>
<evidence type="ECO:0000256" key="2">
    <source>
        <dbReference type="ARBA" id="ARBA00023125"/>
    </source>
</evidence>
<dbReference type="RefSeq" id="WP_016961364.1">
    <property type="nucleotide sequence ID" value="NZ_AJWN02000090.1"/>
</dbReference>
<dbReference type="InterPro" id="IPR036271">
    <property type="entry name" value="Tet_transcr_reg_TetR-rel_C_sf"/>
</dbReference>
<dbReference type="PROSITE" id="PS50977">
    <property type="entry name" value="HTH_TETR_2"/>
    <property type="match status" value="1"/>
</dbReference>
<dbReference type="PANTHER" id="PTHR47506:SF6">
    <property type="entry name" value="HTH-TYPE TRANSCRIPTIONAL REPRESSOR NEMR"/>
    <property type="match status" value="1"/>
</dbReference>
<name>A0A1E5C0T4_9GAMM</name>
<evidence type="ECO:0000313" key="6">
    <source>
        <dbReference type="EMBL" id="OEE59125.1"/>
    </source>
</evidence>
<accession>A0A1E5C0T4</accession>
<dbReference type="Pfam" id="PF16925">
    <property type="entry name" value="TetR_C_13"/>
    <property type="match status" value="1"/>
</dbReference>
<dbReference type="AlphaFoldDB" id="A0A1E5C0T4"/>
<dbReference type="InterPro" id="IPR001647">
    <property type="entry name" value="HTH_TetR"/>
</dbReference>
<keyword evidence="1" id="KW-0805">Transcription regulation</keyword>
<dbReference type="PANTHER" id="PTHR47506">
    <property type="entry name" value="TRANSCRIPTIONAL REGULATORY PROTEIN"/>
    <property type="match status" value="1"/>
</dbReference>
<dbReference type="EMBL" id="AJWN02000090">
    <property type="protein sequence ID" value="OEE59125.1"/>
    <property type="molecule type" value="Genomic_DNA"/>
</dbReference>
<comment type="caution">
    <text evidence="6">The sequence shown here is derived from an EMBL/GenBank/DDBJ whole genome shotgun (WGS) entry which is preliminary data.</text>
</comment>
<evidence type="ECO:0000313" key="7">
    <source>
        <dbReference type="Proteomes" id="UP000095039"/>
    </source>
</evidence>
<dbReference type="InterPro" id="IPR011075">
    <property type="entry name" value="TetR_C"/>
</dbReference>
<organism evidence="6 7">
    <name type="scientific">Enterovibrio norvegicus FF-454</name>
    <dbReference type="NCBI Taxonomy" id="1185651"/>
    <lineage>
        <taxon>Bacteria</taxon>
        <taxon>Pseudomonadati</taxon>
        <taxon>Pseudomonadota</taxon>
        <taxon>Gammaproteobacteria</taxon>
        <taxon>Vibrionales</taxon>
        <taxon>Vibrionaceae</taxon>
        <taxon>Enterovibrio</taxon>
    </lineage>
</organism>
<feature type="DNA-binding region" description="H-T-H motif" evidence="4">
    <location>
        <begin position="29"/>
        <end position="48"/>
    </location>
</feature>